<accession>A0A6N6VU28</accession>
<sequence>MRYSFLFTLLIDNIPEDQFVDLSASLIKFLIELEINLKKVIMNRNCGIFEVHDCDVLYFGDFINFAENNFKKIIWEKNFLPFEFGAVITEGINAQSFDLDDFNNFKKIEVAS</sequence>
<comment type="caution">
    <text evidence="1">The sequence shown here is derived from an EMBL/GenBank/DDBJ whole genome shotgun (WGS) entry which is preliminary data.</text>
</comment>
<reference evidence="1 2" key="1">
    <citation type="submission" date="2019-10" db="EMBL/GenBank/DDBJ databases">
        <title>New species of Slilvanegrellaceae.</title>
        <authorList>
            <person name="Pitt A."/>
            <person name="Hahn M.W."/>
        </authorList>
    </citation>
    <scope>NUCLEOTIDE SEQUENCE [LARGE SCALE GENOMIC DNA]</scope>
    <source>
        <strain evidence="1 2">SP-Ram-0.45-NSY-1</strain>
    </source>
</reference>
<dbReference type="EMBL" id="WFLM01000003">
    <property type="protein sequence ID" value="KAB8039161.1"/>
    <property type="molecule type" value="Genomic_DNA"/>
</dbReference>
<proteinExistence type="predicted"/>
<gene>
    <name evidence="1" type="ORF">GCL60_09910</name>
</gene>
<name>A0A6N6VU28_9BACT</name>
<dbReference type="AlphaFoldDB" id="A0A6N6VU28"/>
<dbReference type="RefSeq" id="WP_153420560.1">
    <property type="nucleotide sequence ID" value="NZ_WFLM01000003.1"/>
</dbReference>
<evidence type="ECO:0000313" key="2">
    <source>
        <dbReference type="Proteomes" id="UP000437748"/>
    </source>
</evidence>
<dbReference type="OrthoDB" id="5311719at2"/>
<dbReference type="Proteomes" id="UP000437748">
    <property type="component" value="Unassembled WGS sequence"/>
</dbReference>
<organism evidence="1 2">
    <name type="scientific">Silvanigrella paludirubra</name>
    <dbReference type="NCBI Taxonomy" id="2499159"/>
    <lineage>
        <taxon>Bacteria</taxon>
        <taxon>Pseudomonadati</taxon>
        <taxon>Bdellovibrionota</taxon>
        <taxon>Oligoflexia</taxon>
        <taxon>Silvanigrellales</taxon>
        <taxon>Silvanigrellaceae</taxon>
        <taxon>Silvanigrella</taxon>
    </lineage>
</organism>
<keyword evidence="2" id="KW-1185">Reference proteome</keyword>
<evidence type="ECO:0000313" key="1">
    <source>
        <dbReference type="EMBL" id="KAB8039161.1"/>
    </source>
</evidence>
<protein>
    <submittedName>
        <fullName evidence="1">Uncharacterized protein</fullName>
    </submittedName>
</protein>